<dbReference type="Gene3D" id="2.40.160.20">
    <property type="match status" value="1"/>
</dbReference>
<evidence type="ECO:0000313" key="2">
    <source>
        <dbReference type="EMBL" id="TMQ70163.1"/>
    </source>
</evidence>
<proteinExistence type="predicted"/>
<dbReference type="PROSITE" id="PS51257">
    <property type="entry name" value="PROKAR_LIPOPROTEIN"/>
    <property type="match status" value="1"/>
</dbReference>
<feature type="chain" id="PRO_5021899592" description="Outer membrane protein beta-barrel domain-containing protein" evidence="1">
    <location>
        <begin position="33"/>
        <end position="168"/>
    </location>
</feature>
<name>A0A538U2T5_UNCEI</name>
<accession>A0A538U2T5</accession>
<keyword evidence="1" id="KW-0732">Signal</keyword>
<dbReference type="InterPro" id="IPR011250">
    <property type="entry name" value="OMP/PagP_B-barrel"/>
</dbReference>
<comment type="caution">
    <text evidence="2">The sequence shown here is derived from an EMBL/GenBank/DDBJ whole genome shotgun (WGS) entry which is preliminary data.</text>
</comment>
<dbReference type="SUPFAM" id="SSF56925">
    <property type="entry name" value="OMPA-like"/>
    <property type="match status" value="1"/>
</dbReference>
<protein>
    <recommendedName>
        <fullName evidence="4">Outer membrane protein beta-barrel domain-containing protein</fullName>
    </recommendedName>
</protein>
<organism evidence="2 3">
    <name type="scientific">Eiseniibacteriota bacterium</name>
    <dbReference type="NCBI Taxonomy" id="2212470"/>
    <lineage>
        <taxon>Bacteria</taxon>
        <taxon>Candidatus Eiseniibacteriota</taxon>
    </lineage>
</organism>
<evidence type="ECO:0000313" key="3">
    <source>
        <dbReference type="Proteomes" id="UP000319771"/>
    </source>
</evidence>
<evidence type="ECO:0008006" key="4">
    <source>
        <dbReference type="Google" id="ProtNLM"/>
    </source>
</evidence>
<sequence length="168" mass="18237">MKRHDRKSHLATMLWAALVLLASCAIPATSHAYRWSGAGGKLGYTSPEDLSGTVMVGGQVEFENHSRVHLMPNLSYWKVDRVSDLNPNLDVYYHFKSESETSPYLGGGLGLDHRSSEITDRSTTGLNANVIGGLRIPGGSNHYFVEGRLTAGDNSRVALAGGITFHTH</sequence>
<reference evidence="2 3" key="1">
    <citation type="journal article" date="2019" name="Nat. Microbiol.">
        <title>Mediterranean grassland soil C-N compound turnover is dependent on rainfall and depth, and is mediated by genomically divergent microorganisms.</title>
        <authorList>
            <person name="Diamond S."/>
            <person name="Andeer P.F."/>
            <person name="Li Z."/>
            <person name="Crits-Christoph A."/>
            <person name="Burstein D."/>
            <person name="Anantharaman K."/>
            <person name="Lane K.R."/>
            <person name="Thomas B.C."/>
            <person name="Pan C."/>
            <person name="Northen T.R."/>
            <person name="Banfield J.F."/>
        </authorList>
    </citation>
    <scope>NUCLEOTIDE SEQUENCE [LARGE SCALE GENOMIC DNA]</scope>
    <source>
        <strain evidence="2">WS_11</strain>
    </source>
</reference>
<gene>
    <name evidence="2" type="ORF">E6K81_13280</name>
</gene>
<dbReference type="Proteomes" id="UP000319771">
    <property type="component" value="Unassembled WGS sequence"/>
</dbReference>
<feature type="signal peptide" evidence="1">
    <location>
        <begin position="1"/>
        <end position="32"/>
    </location>
</feature>
<dbReference type="EMBL" id="VBPB01000245">
    <property type="protein sequence ID" value="TMQ70163.1"/>
    <property type="molecule type" value="Genomic_DNA"/>
</dbReference>
<dbReference type="AlphaFoldDB" id="A0A538U2T5"/>
<evidence type="ECO:0000256" key="1">
    <source>
        <dbReference type="SAM" id="SignalP"/>
    </source>
</evidence>